<dbReference type="GO" id="GO:0004673">
    <property type="term" value="F:protein histidine kinase activity"/>
    <property type="evidence" value="ECO:0007669"/>
    <property type="project" value="UniProtKB-EC"/>
</dbReference>
<evidence type="ECO:0000256" key="4">
    <source>
        <dbReference type="ARBA" id="ARBA00022679"/>
    </source>
</evidence>
<dbReference type="Proteomes" id="UP000266005">
    <property type="component" value="Unassembled WGS sequence"/>
</dbReference>
<dbReference type="PANTHER" id="PTHR43304">
    <property type="entry name" value="PHYTOCHROME-LIKE PROTEIN CPH1"/>
    <property type="match status" value="1"/>
</dbReference>
<dbReference type="SUPFAM" id="SSF55785">
    <property type="entry name" value="PYP-like sensor domain (PAS domain)"/>
    <property type="match status" value="4"/>
</dbReference>
<dbReference type="Pfam" id="PF08447">
    <property type="entry name" value="PAS_3"/>
    <property type="match status" value="2"/>
</dbReference>
<dbReference type="NCBIfam" id="TIGR00229">
    <property type="entry name" value="sensory_box"/>
    <property type="match status" value="2"/>
</dbReference>
<dbReference type="AlphaFoldDB" id="A0A399S276"/>
<dbReference type="InterPro" id="IPR013656">
    <property type="entry name" value="PAS_4"/>
</dbReference>
<feature type="domain" description="PAS" evidence="6">
    <location>
        <begin position="145"/>
        <end position="217"/>
    </location>
</feature>
<accession>A0A399S276</accession>
<comment type="caution">
    <text evidence="8">The sequence shown here is derived from an EMBL/GenBank/DDBJ whole genome shotgun (WGS) entry which is preliminary data.</text>
</comment>
<dbReference type="InterPro" id="IPR001610">
    <property type="entry name" value="PAC"/>
</dbReference>
<gene>
    <name evidence="8" type="ORF">D1627_09550</name>
</gene>
<dbReference type="Gene3D" id="3.30.450.20">
    <property type="entry name" value="PAS domain"/>
    <property type="match status" value="4"/>
</dbReference>
<dbReference type="OrthoDB" id="9766459at2"/>
<keyword evidence="3" id="KW-0597">Phosphoprotein</keyword>
<organism evidence="8 9">
    <name type="scientific">Pontibacter oryzae</name>
    <dbReference type="NCBI Taxonomy" id="2304593"/>
    <lineage>
        <taxon>Bacteria</taxon>
        <taxon>Pseudomonadati</taxon>
        <taxon>Bacteroidota</taxon>
        <taxon>Cytophagia</taxon>
        <taxon>Cytophagales</taxon>
        <taxon>Hymenobacteraceae</taxon>
        <taxon>Pontibacter</taxon>
    </lineage>
</organism>
<dbReference type="InterPro" id="IPR013655">
    <property type="entry name" value="PAS_fold_3"/>
</dbReference>
<evidence type="ECO:0000256" key="5">
    <source>
        <dbReference type="ARBA" id="ARBA00022777"/>
    </source>
</evidence>
<feature type="domain" description="PAS" evidence="6">
    <location>
        <begin position="274"/>
        <end position="342"/>
    </location>
</feature>
<evidence type="ECO:0000259" key="7">
    <source>
        <dbReference type="PROSITE" id="PS50113"/>
    </source>
</evidence>
<dbReference type="InterPro" id="IPR000014">
    <property type="entry name" value="PAS"/>
</dbReference>
<evidence type="ECO:0000256" key="1">
    <source>
        <dbReference type="ARBA" id="ARBA00000085"/>
    </source>
</evidence>
<dbReference type="SMART" id="SM00086">
    <property type="entry name" value="PAC"/>
    <property type="match status" value="3"/>
</dbReference>
<dbReference type="EMBL" id="QWGE01000003">
    <property type="protein sequence ID" value="RIJ37371.1"/>
    <property type="molecule type" value="Genomic_DNA"/>
</dbReference>
<dbReference type="InterPro" id="IPR000700">
    <property type="entry name" value="PAS-assoc_C"/>
</dbReference>
<feature type="domain" description="PAC" evidence="7">
    <location>
        <begin position="345"/>
        <end position="398"/>
    </location>
</feature>
<evidence type="ECO:0000256" key="2">
    <source>
        <dbReference type="ARBA" id="ARBA00012438"/>
    </source>
</evidence>
<feature type="domain" description="PAC" evidence="7">
    <location>
        <begin position="221"/>
        <end position="273"/>
    </location>
</feature>
<dbReference type="RefSeq" id="WP_119432027.1">
    <property type="nucleotide sequence ID" value="NZ_QWGE01000003.1"/>
</dbReference>
<name>A0A399S276_9BACT</name>
<dbReference type="EC" id="2.7.13.3" evidence="2"/>
<dbReference type="InterPro" id="IPR052162">
    <property type="entry name" value="Sensor_kinase/Photoreceptor"/>
</dbReference>
<dbReference type="CDD" id="cd00130">
    <property type="entry name" value="PAS"/>
    <property type="match status" value="2"/>
</dbReference>
<keyword evidence="5" id="KW-0418">Kinase</keyword>
<dbReference type="FunFam" id="3.30.450.20:FF:000099">
    <property type="entry name" value="Sensory box sensor histidine kinase"/>
    <property type="match status" value="1"/>
</dbReference>
<comment type="catalytic activity">
    <reaction evidence="1">
        <text>ATP + protein L-histidine = ADP + protein N-phospho-L-histidine.</text>
        <dbReference type="EC" id="2.7.13.3"/>
    </reaction>
</comment>
<dbReference type="PROSITE" id="PS50113">
    <property type="entry name" value="PAC"/>
    <property type="match status" value="2"/>
</dbReference>
<evidence type="ECO:0000256" key="3">
    <source>
        <dbReference type="ARBA" id="ARBA00022553"/>
    </source>
</evidence>
<evidence type="ECO:0000313" key="8">
    <source>
        <dbReference type="EMBL" id="RIJ37371.1"/>
    </source>
</evidence>
<proteinExistence type="predicted"/>
<evidence type="ECO:0000259" key="6">
    <source>
        <dbReference type="PROSITE" id="PS50112"/>
    </source>
</evidence>
<dbReference type="InterPro" id="IPR035965">
    <property type="entry name" value="PAS-like_dom_sf"/>
</dbReference>
<reference evidence="9" key="1">
    <citation type="submission" date="2018-08" db="EMBL/GenBank/DDBJ databases">
        <title>Mucilaginibacter sp. MYSH2.</title>
        <authorList>
            <person name="Seo T."/>
        </authorList>
    </citation>
    <scope>NUCLEOTIDE SEQUENCE [LARGE SCALE GENOMIC DNA]</scope>
    <source>
        <strain evidence="9">KIRAN</strain>
    </source>
</reference>
<sequence>MLETNDNFTGSIFHALPGLYLVMAPDLVILDATDTYLHTTLATREDIIGRYFFEVFPNNPATPDLDSAQNFEYSLRYVLEHKQEHIMDVLRYDIPSPTQQGGFEERYWSPRNKPILDRAGNLLYILHEARDITAQILSQREKAHNQERLQMLTGALSAVSWEYDILNDHMSWGKNLQQILGYTPEEIGNKGEGWDKRVHPKDFNAVQQSITMATSSGSKIWTGEYRFRKADGTYIPVLDQGYIVYDAKGTPIRTIGSIIDLTHSKQSEESLRESDERFWHLLEVLPQMAWLADAQGRIVYFNENWFNFTGMPRGQLNGWVNVIHPEDSASVLTAWHDCVRTGDLYEMEYRIKNYLTGEYRWFMERGVPMLDDQGKVKSWIGAFTDIEDQKNALVQVQVKDRQLESILNLSPAHLCLLTGPEHICRYITPGVYRMYGNRHYVGRPAREIWPELHEHSFLEILEQVYHQQDSVTIEQLKIPFDRHHTGKPEEAYFNLQYQPILDQNQETEGILISAIEITELVVCRKDKSN</sequence>
<evidence type="ECO:0000313" key="9">
    <source>
        <dbReference type="Proteomes" id="UP000266005"/>
    </source>
</evidence>
<dbReference type="PROSITE" id="PS50112">
    <property type="entry name" value="PAS"/>
    <property type="match status" value="2"/>
</dbReference>
<keyword evidence="4" id="KW-0808">Transferase</keyword>
<dbReference type="Pfam" id="PF08448">
    <property type="entry name" value="PAS_4"/>
    <property type="match status" value="2"/>
</dbReference>
<dbReference type="PANTHER" id="PTHR43304:SF1">
    <property type="entry name" value="PAC DOMAIN-CONTAINING PROTEIN"/>
    <property type="match status" value="1"/>
</dbReference>
<keyword evidence="9" id="KW-1185">Reference proteome</keyword>
<protein>
    <recommendedName>
        <fullName evidence="2">histidine kinase</fullName>
        <ecNumber evidence="2">2.7.13.3</ecNumber>
    </recommendedName>
</protein>
<dbReference type="SMART" id="SM00091">
    <property type="entry name" value="PAS"/>
    <property type="match status" value="4"/>
</dbReference>